<dbReference type="SUPFAM" id="SSF53448">
    <property type="entry name" value="Nucleotide-diphospho-sugar transferases"/>
    <property type="match status" value="1"/>
</dbReference>
<evidence type="ECO:0000313" key="3">
    <source>
        <dbReference type="Proteomes" id="UP001284601"/>
    </source>
</evidence>
<keyword evidence="3" id="KW-1185">Reference proteome</keyword>
<dbReference type="EMBL" id="JAWSTH010000007">
    <property type="protein sequence ID" value="MDW5593630.1"/>
    <property type="molecule type" value="Genomic_DNA"/>
</dbReference>
<dbReference type="Gene3D" id="3.90.550.10">
    <property type="entry name" value="Spore Coat Polysaccharide Biosynthesis Protein SpsA, Chain A"/>
    <property type="match status" value="1"/>
</dbReference>
<dbReference type="Proteomes" id="UP001284601">
    <property type="component" value="Unassembled WGS sequence"/>
</dbReference>
<evidence type="ECO:0000313" key="2">
    <source>
        <dbReference type="EMBL" id="MDW5593630.1"/>
    </source>
</evidence>
<feature type="region of interest" description="Disordered" evidence="1">
    <location>
        <begin position="1"/>
        <end position="21"/>
    </location>
</feature>
<reference evidence="3" key="1">
    <citation type="submission" date="2023-07" db="EMBL/GenBank/DDBJ databases">
        <title>Conexibacter stalactiti sp. nov., isolated from stalactites in a lava cave and emended description of the genus Conexibacter.</title>
        <authorList>
            <person name="Lee S.D."/>
        </authorList>
    </citation>
    <scope>NUCLEOTIDE SEQUENCE [LARGE SCALE GENOMIC DNA]</scope>
    <source>
        <strain evidence="3">KCTC 39840</strain>
    </source>
</reference>
<organism evidence="2 3">
    <name type="scientific">Conexibacter stalactiti</name>
    <dbReference type="NCBI Taxonomy" id="1940611"/>
    <lineage>
        <taxon>Bacteria</taxon>
        <taxon>Bacillati</taxon>
        <taxon>Actinomycetota</taxon>
        <taxon>Thermoleophilia</taxon>
        <taxon>Solirubrobacterales</taxon>
        <taxon>Conexibacteraceae</taxon>
        <taxon>Conexibacter</taxon>
    </lineage>
</organism>
<comment type="caution">
    <text evidence="2">The sequence shown here is derived from an EMBL/GenBank/DDBJ whole genome shotgun (WGS) entry which is preliminary data.</text>
</comment>
<gene>
    <name evidence="2" type="ORF">R7226_04740</name>
</gene>
<dbReference type="InterPro" id="IPR029044">
    <property type="entry name" value="Nucleotide-diphossugar_trans"/>
</dbReference>
<dbReference type="RefSeq" id="WP_318595890.1">
    <property type="nucleotide sequence ID" value="NZ_JAWSTH010000007.1"/>
</dbReference>
<evidence type="ECO:0008006" key="4">
    <source>
        <dbReference type="Google" id="ProtNLM"/>
    </source>
</evidence>
<sequence length="284" mass="31538">MSEERHPAPLGGGPADGAPFASGESGIVAGVRANVRTRLLDAALDARRAATLEPWRLRRAAAASPPRRRVLVLGIERTDRENLMAQARTELLRSRHEVEIATTDVGGRGKWENLNLLLADHPAQGRDWLLVIDDDVELPRGFLDDFLFLAERFGLRMAQPAHRRRSHAAWRVTRRRGGSVVRETGFVEIGPISAFHADTFPTLLPFPDLRAGWGLDAHWAALAHARGWPIGVVDATPIRHVLRPIADSYKREEALAEARAYLAGREQVTAEQAQRTTATHRGWR</sequence>
<proteinExistence type="predicted"/>
<evidence type="ECO:0000256" key="1">
    <source>
        <dbReference type="SAM" id="MobiDB-lite"/>
    </source>
</evidence>
<accession>A0ABU4HM40</accession>
<protein>
    <recommendedName>
        <fullName evidence="4">Glycosyltransferase</fullName>
    </recommendedName>
</protein>
<name>A0ABU4HM40_9ACTN</name>